<proteinExistence type="predicted"/>
<accession>A0A9K3HXN1</accession>
<dbReference type="Proteomes" id="UP000215914">
    <property type="component" value="Unassembled WGS sequence"/>
</dbReference>
<protein>
    <submittedName>
        <fullName evidence="1">Uncharacterized protein</fullName>
    </submittedName>
</protein>
<dbReference type="AlphaFoldDB" id="A0A9K3HXN1"/>
<organism evidence="1 2">
    <name type="scientific">Helianthus annuus</name>
    <name type="common">Common sunflower</name>
    <dbReference type="NCBI Taxonomy" id="4232"/>
    <lineage>
        <taxon>Eukaryota</taxon>
        <taxon>Viridiplantae</taxon>
        <taxon>Streptophyta</taxon>
        <taxon>Embryophyta</taxon>
        <taxon>Tracheophyta</taxon>
        <taxon>Spermatophyta</taxon>
        <taxon>Magnoliopsida</taxon>
        <taxon>eudicotyledons</taxon>
        <taxon>Gunneridae</taxon>
        <taxon>Pentapetalae</taxon>
        <taxon>asterids</taxon>
        <taxon>campanulids</taxon>
        <taxon>Asterales</taxon>
        <taxon>Asteraceae</taxon>
        <taxon>Asteroideae</taxon>
        <taxon>Heliantheae alliance</taxon>
        <taxon>Heliantheae</taxon>
        <taxon>Helianthus</taxon>
    </lineage>
</organism>
<reference evidence="1" key="1">
    <citation type="journal article" date="2017" name="Nature">
        <title>The sunflower genome provides insights into oil metabolism, flowering and Asterid evolution.</title>
        <authorList>
            <person name="Badouin H."/>
            <person name="Gouzy J."/>
            <person name="Grassa C.J."/>
            <person name="Murat F."/>
            <person name="Staton S.E."/>
            <person name="Cottret L."/>
            <person name="Lelandais-Briere C."/>
            <person name="Owens G.L."/>
            <person name="Carrere S."/>
            <person name="Mayjonade B."/>
            <person name="Legrand L."/>
            <person name="Gill N."/>
            <person name="Kane N.C."/>
            <person name="Bowers J.E."/>
            <person name="Hubner S."/>
            <person name="Bellec A."/>
            <person name="Berard A."/>
            <person name="Berges H."/>
            <person name="Blanchet N."/>
            <person name="Boniface M.C."/>
            <person name="Brunel D."/>
            <person name="Catrice O."/>
            <person name="Chaidir N."/>
            <person name="Claudel C."/>
            <person name="Donnadieu C."/>
            <person name="Faraut T."/>
            <person name="Fievet G."/>
            <person name="Helmstetter N."/>
            <person name="King M."/>
            <person name="Knapp S.J."/>
            <person name="Lai Z."/>
            <person name="Le Paslier M.C."/>
            <person name="Lippi Y."/>
            <person name="Lorenzon L."/>
            <person name="Mandel J.R."/>
            <person name="Marage G."/>
            <person name="Marchand G."/>
            <person name="Marquand E."/>
            <person name="Bret-Mestries E."/>
            <person name="Morien E."/>
            <person name="Nambeesan S."/>
            <person name="Nguyen T."/>
            <person name="Pegot-Espagnet P."/>
            <person name="Pouilly N."/>
            <person name="Raftis F."/>
            <person name="Sallet E."/>
            <person name="Schiex T."/>
            <person name="Thomas J."/>
            <person name="Vandecasteele C."/>
            <person name="Vares D."/>
            <person name="Vear F."/>
            <person name="Vautrin S."/>
            <person name="Crespi M."/>
            <person name="Mangin B."/>
            <person name="Burke J.M."/>
            <person name="Salse J."/>
            <person name="Munos S."/>
            <person name="Vincourt P."/>
            <person name="Rieseberg L.H."/>
            <person name="Langlade N.B."/>
        </authorList>
    </citation>
    <scope>NUCLEOTIDE SEQUENCE</scope>
    <source>
        <tissue evidence="1">Leaves</tissue>
    </source>
</reference>
<name>A0A9K3HXN1_HELAN</name>
<evidence type="ECO:0000313" key="1">
    <source>
        <dbReference type="EMBL" id="KAF5786119.1"/>
    </source>
</evidence>
<keyword evidence="2" id="KW-1185">Reference proteome</keyword>
<dbReference type="EMBL" id="MNCJ02000325">
    <property type="protein sequence ID" value="KAF5786119.1"/>
    <property type="molecule type" value="Genomic_DNA"/>
</dbReference>
<reference evidence="1" key="2">
    <citation type="submission" date="2020-06" db="EMBL/GenBank/DDBJ databases">
        <title>Helianthus annuus Genome sequencing and assembly Release 2.</title>
        <authorList>
            <person name="Gouzy J."/>
            <person name="Langlade N."/>
            <person name="Munos S."/>
        </authorList>
    </citation>
    <scope>NUCLEOTIDE SEQUENCE</scope>
    <source>
        <tissue evidence="1">Leaves</tissue>
    </source>
</reference>
<dbReference type="Gramene" id="mRNA:HanXRQr2_Chr10g0436971">
    <property type="protein sequence ID" value="mRNA:HanXRQr2_Chr10g0436971"/>
    <property type="gene ID" value="HanXRQr2_Chr10g0436971"/>
</dbReference>
<evidence type="ECO:0000313" key="2">
    <source>
        <dbReference type="Proteomes" id="UP000215914"/>
    </source>
</evidence>
<comment type="caution">
    <text evidence="1">The sequence shown here is derived from an EMBL/GenBank/DDBJ whole genome shotgun (WGS) entry which is preliminary data.</text>
</comment>
<sequence length="74" mass="8616">MVHKLKTISKFIIIKYISAYDINIKSNIYQHQIKQSISDRKETSNKEGIYASLMKMLQMQMHPLVGDDDRNSEG</sequence>
<gene>
    <name evidence="1" type="ORF">HanXRQr2_Chr10g0436971</name>
</gene>